<dbReference type="PANTHER" id="PTHR37544:SF1">
    <property type="entry name" value="PHOSPHORIBOSYLAMINOIMIDAZOLE-SUCCINOCARBOXAMIDE SYNTHASE"/>
    <property type="match status" value="1"/>
</dbReference>
<feature type="transmembrane region" description="Helical" evidence="2">
    <location>
        <begin position="551"/>
        <end position="576"/>
    </location>
</feature>
<protein>
    <submittedName>
        <fullName evidence="3">Uncharacterized protein</fullName>
    </submittedName>
</protein>
<dbReference type="STRING" id="1043003.A0A074VPI1"/>
<dbReference type="EMBL" id="KL584839">
    <property type="protein sequence ID" value="KEQ61059.1"/>
    <property type="molecule type" value="Genomic_DNA"/>
</dbReference>
<evidence type="ECO:0000313" key="4">
    <source>
        <dbReference type="Proteomes" id="UP000030672"/>
    </source>
</evidence>
<keyword evidence="4" id="KW-1185">Reference proteome</keyword>
<feature type="transmembrane region" description="Helical" evidence="2">
    <location>
        <begin position="86"/>
        <end position="107"/>
    </location>
</feature>
<organism evidence="3 4">
    <name type="scientific">Aureobasidium melanogenum (strain CBS 110374)</name>
    <name type="common">Aureobasidium pullulans var. melanogenum</name>
    <dbReference type="NCBI Taxonomy" id="1043003"/>
    <lineage>
        <taxon>Eukaryota</taxon>
        <taxon>Fungi</taxon>
        <taxon>Dikarya</taxon>
        <taxon>Ascomycota</taxon>
        <taxon>Pezizomycotina</taxon>
        <taxon>Dothideomycetes</taxon>
        <taxon>Dothideomycetidae</taxon>
        <taxon>Dothideales</taxon>
        <taxon>Saccotheciaceae</taxon>
        <taxon>Aureobasidium</taxon>
    </lineage>
</organism>
<accession>A0A074VPI1</accession>
<feature type="transmembrane region" description="Helical" evidence="2">
    <location>
        <begin position="405"/>
        <end position="429"/>
    </location>
</feature>
<keyword evidence="2" id="KW-0812">Transmembrane</keyword>
<dbReference type="GeneID" id="63918313"/>
<feature type="transmembrane region" description="Helical" evidence="2">
    <location>
        <begin position="588"/>
        <end position="608"/>
    </location>
</feature>
<dbReference type="Pfam" id="PF11915">
    <property type="entry name" value="DUF3433"/>
    <property type="match status" value="1"/>
</dbReference>
<keyword evidence="2" id="KW-1133">Transmembrane helix</keyword>
<evidence type="ECO:0000256" key="1">
    <source>
        <dbReference type="SAM" id="MobiDB-lite"/>
    </source>
</evidence>
<feature type="transmembrane region" description="Helical" evidence="2">
    <location>
        <begin position="226"/>
        <end position="245"/>
    </location>
</feature>
<dbReference type="Proteomes" id="UP000030672">
    <property type="component" value="Unassembled WGS sequence"/>
</dbReference>
<dbReference type="RefSeq" id="XP_040878082.1">
    <property type="nucleotide sequence ID" value="XM_041024940.1"/>
</dbReference>
<sequence>MFQAIPLSQSEFRSSTWPISAQGLHFTDIAKSTRSEKDDTQHESTPAHQEEDAHTSQSSSTLRFEPIEPPDGYTPLTFLPVLLQGWALWSLVSFYTVISALLAYLFYRSMLDYRWTVHDVDYYLTARYLPTIVGLVSSALFHSTMSNLRRILPFICMADQHPKRIKNRNSQIVATVSLRLFPTLLRYLNLFGTRAMLLNIGLKSLLFSVQETDDHIWVVSVRVVPAMYLSINYLAIALITAYVALKYGNCSTGLKKDWDPTSLADIMLLFSTEYTKPKLDFPLDRKSWYKTMKKSGVTYRLGYWKVHCLATPQPDIVYGIRSLDDTLEPSEACAYLNQFNEFFNQQGSLEPYCRHLVDRVSVKSSELAKRPRSGAHELLPTRCCAETPGCSHYPYRKAPGIPSKVFASLAILYLIVLCVCLVFALIRIWTSEGVVLQLPRLLVLSTNIAVSINSTSLTSTGDQWPTAPSQTDSSLVITLVPILICRFLPVMTMNLANFLIADLDTHHRWSQPFACMYAEPSFASQSILLDYMTVSPLQVLSQAWANGHFKVVYSGILNALSWIPTLIATGSCSFILTDIAVVRLSPTLAVIGIFWALLYIHAISSYWAPPERKLPRDIGSLYAIFCFIYDSKFRWYSEFCHATFSPNLTKDELYSLIRLSSDKYRFGMVGELGEEHPGFDVAETSDGADTGYVRWIKPHPGFFARVKSRFQRRKSKMERGDDVFDPEGIPLNYLNASTSTSHQRRLSAEDPYPQGHSTAFESESIQSFRVMADL</sequence>
<evidence type="ECO:0000313" key="3">
    <source>
        <dbReference type="EMBL" id="KEQ61059.1"/>
    </source>
</evidence>
<feature type="region of interest" description="Disordered" evidence="1">
    <location>
        <begin position="32"/>
        <end position="64"/>
    </location>
</feature>
<dbReference type="PANTHER" id="PTHR37544">
    <property type="entry name" value="SPRAY-RELATED"/>
    <property type="match status" value="1"/>
</dbReference>
<feature type="transmembrane region" description="Helical" evidence="2">
    <location>
        <begin position="187"/>
        <end position="206"/>
    </location>
</feature>
<feature type="region of interest" description="Disordered" evidence="1">
    <location>
        <begin position="738"/>
        <end position="758"/>
    </location>
</feature>
<dbReference type="HOGENOM" id="CLU_361285_0_0_1"/>
<gene>
    <name evidence="3" type="ORF">M437DRAFT_67448</name>
</gene>
<dbReference type="InterPro" id="IPR021840">
    <property type="entry name" value="DUF3433"/>
</dbReference>
<keyword evidence="2" id="KW-0472">Membrane</keyword>
<feature type="compositionally biased region" description="Basic and acidic residues" evidence="1">
    <location>
        <begin position="32"/>
        <end position="42"/>
    </location>
</feature>
<evidence type="ECO:0000256" key="2">
    <source>
        <dbReference type="SAM" id="Phobius"/>
    </source>
</evidence>
<reference evidence="3 4" key="1">
    <citation type="journal article" date="2014" name="BMC Genomics">
        <title>Genome sequencing of four Aureobasidium pullulans varieties: biotechnological potential, stress tolerance, and description of new species.</title>
        <authorList>
            <person name="Gostin Ar C."/>
            <person name="Ohm R.A."/>
            <person name="Kogej T."/>
            <person name="Sonjak S."/>
            <person name="Turk M."/>
            <person name="Zajc J."/>
            <person name="Zalar P."/>
            <person name="Grube M."/>
            <person name="Sun H."/>
            <person name="Han J."/>
            <person name="Sharma A."/>
            <person name="Chiniquy J."/>
            <person name="Ngan C.Y."/>
            <person name="Lipzen A."/>
            <person name="Barry K."/>
            <person name="Grigoriev I.V."/>
            <person name="Gunde-Cimerman N."/>
        </authorList>
    </citation>
    <scope>NUCLEOTIDE SEQUENCE [LARGE SCALE GENOMIC DNA]</scope>
    <source>
        <strain evidence="3 4">CBS 110374</strain>
    </source>
</reference>
<feature type="transmembrane region" description="Helical" evidence="2">
    <location>
        <begin position="475"/>
        <end position="500"/>
    </location>
</feature>
<dbReference type="AlphaFoldDB" id="A0A074VPI1"/>
<proteinExistence type="predicted"/>
<name>A0A074VPI1_AURM1</name>